<dbReference type="Proteomes" id="UP000618795">
    <property type="component" value="Unassembled WGS sequence"/>
</dbReference>
<reference evidence="1" key="1">
    <citation type="journal article" date="2014" name="Int. J. Syst. Evol. Microbiol.">
        <title>Complete genome sequence of Corynebacterium casei LMG S-19264T (=DSM 44701T), isolated from a smear-ripened cheese.</title>
        <authorList>
            <consortium name="US DOE Joint Genome Institute (JGI-PGF)"/>
            <person name="Walter F."/>
            <person name="Albersmeier A."/>
            <person name="Kalinowski J."/>
            <person name="Ruckert C."/>
        </authorList>
    </citation>
    <scope>NUCLEOTIDE SEQUENCE</scope>
    <source>
        <strain evidence="1">JCM 4369</strain>
    </source>
</reference>
<accession>A0A918I7G6</accession>
<protein>
    <submittedName>
        <fullName evidence="1">Uncharacterized protein</fullName>
    </submittedName>
</protein>
<evidence type="ECO:0000313" key="2">
    <source>
        <dbReference type="Proteomes" id="UP000618795"/>
    </source>
</evidence>
<sequence length="71" mass="7716">MRRLALGVIGSDAYSLHRGNGAHRAARKLDTAWMSAEARPTSGITALRIERQRIVTEAAKTNAAKGPSGWW</sequence>
<evidence type="ECO:0000313" key="1">
    <source>
        <dbReference type="EMBL" id="GGU76342.1"/>
    </source>
</evidence>
<dbReference type="AlphaFoldDB" id="A0A918I7G6"/>
<dbReference type="EMBL" id="BMTD01000001">
    <property type="protein sequence ID" value="GGU76342.1"/>
    <property type="molecule type" value="Genomic_DNA"/>
</dbReference>
<organism evidence="1 2">
    <name type="scientific">Streptomyces filipinensis</name>
    <dbReference type="NCBI Taxonomy" id="66887"/>
    <lineage>
        <taxon>Bacteria</taxon>
        <taxon>Bacillati</taxon>
        <taxon>Actinomycetota</taxon>
        <taxon>Actinomycetes</taxon>
        <taxon>Kitasatosporales</taxon>
        <taxon>Streptomycetaceae</taxon>
        <taxon>Streptomyces</taxon>
    </lineage>
</organism>
<comment type="caution">
    <text evidence="1">The sequence shown here is derived from an EMBL/GenBank/DDBJ whole genome shotgun (WGS) entry which is preliminary data.</text>
</comment>
<reference evidence="1" key="2">
    <citation type="submission" date="2020-09" db="EMBL/GenBank/DDBJ databases">
        <authorList>
            <person name="Sun Q."/>
            <person name="Ohkuma M."/>
        </authorList>
    </citation>
    <scope>NUCLEOTIDE SEQUENCE</scope>
    <source>
        <strain evidence="1">JCM 4369</strain>
    </source>
</reference>
<name>A0A918I7G6_9ACTN</name>
<proteinExistence type="predicted"/>
<keyword evidence="2" id="KW-1185">Reference proteome</keyword>
<gene>
    <name evidence="1" type="ORF">GCM10010260_05690</name>
</gene>